<keyword evidence="26" id="KW-1185">Reference proteome</keyword>
<dbReference type="Proteomes" id="UP000541955">
    <property type="component" value="Unassembled WGS sequence"/>
</dbReference>
<dbReference type="OrthoDB" id="9797023at2"/>
<dbReference type="Proteomes" id="UP000529446">
    <property type="component" value="Unassembled WGS sequence"/>
</dbReference>
<evidence type="ECO:0000313" key="18">
    <source>
        <dbReference type="EMBL" id="MBC2165348.1"/>
    </source>
</evidence>
<evidence type="ECO:0000313" key="24">
    <source>
        <dbReference type="EMBL" id="MBC2309952.1"/>
    </source>
</evidence>
<comment type="caution">
    <text evidence="4">The sequence shown here is derived from an EMBL/GenBank/DDBJ whole genome shotgun (WGS) entry which is preliminary data.</text>
</comment>
<accession>A0A099W6X3</accession>
<dbReference type="PANTHER" id="PTHR42932">
    <property type="entry name" value="GENERAL STRESS PROTEIN 20U"/>
    <property type="match status" value="1"/>
</dbReference>
<protein>
    <submittedName>
        <fullName evidence="5">DNA starvation/stationary phase protection protein</fullName>
    </submittedName>
    <submittedName>
        <fullName evidence="4">General stress protein</fullName>
    </submittedName>
</protein>
<evidence type="ECO:0000313" key="40">
    <source>
        <dbReference type="Proteomes" id="UP000548082"/>
    </source>
</evidence>
<evidence type="ECO:0000313" key="30">
    <source>
        <dbReference type="Proteomes" id="UP000533953"/>
    </source>
</evidence>
<dbReference type="Proteomes" id="UP000543379">
    <property type="component" value="Unassembled WGS sequence"/>
</dbReference>
<dbReference type="EMBL" id="JAARZT010000003">
    <property type="protein sequence ID" value="MBC2291944.1"/>
    <property type="molecule type" value="Genomic_DNA"/>
</dbReference>
<evidence type="ECO:0000313" key="42">
    <source>
        <dbReference type="Proteomes" id="UP000553016"/>
    </source>
</evidence>
<evidence type="ECO:0000313" key="7">
    <source>
        <dbReference type="EMBL" id="MBC1371663.1"/>
    </source>
</evidence>
<evidence type="ECO:0000313" key="20">
    <source>
        <dbReference type="EMBL" id="MBC2239126.1"/>
    </source>
</evidence>
<dbReference type="Proteomes" id="UP000553016">
    <property type="component" value="Unassembled WGS sequence"/>
</dbReference>
<evidence type="ECO:0000313" key="27">
    <source>
        <dbReference type="Proteomes" id="UP000519573"/>
    </source>
</evidence>
<dbReference type="CDD" id="cd01043">
    <property type="entry name" value="DPS"/>
    <property type="match status" value="1"/>
</dbReference>
<dbReference type="Proteomes" id="UP000585696">
    <property type="component" value="Unassembled WGS sequence"/>
</dbReference>
<dbReference type="EMBL" id="JAASWV010000003">
    <property type="protein sequence ID" value="MBC2309952.1"/>
    <property type="molecule type" value="Genomic_DNA"/>
</dbReference>
<evidence type="ECO:0000313" key="39">
    <source>
        <dbReference type="Proteomes" id="UP000547643"/>
    </source>
</evidence>
<evidence type="ECO:0000313" key="32">
    <source>
        <dbReference type="Proteomes" id="UP000541735"/>
    </source>
</evidence>
<evidence type="ECO:0000313" key="38">
    <source>
        <dbReference type="Proteomes" id="UP000546806"/>
    </source>
</evidence>
<dbReference type="RefSeq" id="WP_036085977.1">
    <property type="nucleotide sequence ID" value="NZ_CBCSHQ010000004.1"/>
</dbReference>
<dbReference type="InterPro" id="IPR012347">
    <property type="entry name" value="Ferritin-like"/>
</dbReference>
<evidence type="ECO:0000313" key="4">
    <source>
        <dbReference type="EMBL" id="KGL40757.1"/>
    </source>
</evidence>
<sequence>MKTINSVDTKEFLNHQVANLSVFTVKIHQIHWFMRGHNFFTLHEKMDDLYSEFGEQLDEIAERLLAVGGAPFSTLKEFSENASVEEAPYTKPKTIDQFMEDLTGTLELLRDEYQQGIELTGKEGDDVTQDMLIGFKASIDKHIWMFKAFLGKAPLEK</sequence>
<dbReference type="Proteomes" id="UP000532866">
    <property type="component" value="Unassembled WGS sequence"/>
</dbReference>
<evidence type="ECO:0000313" key="12">
    <source>
        <dbReference type="EMBL" id="MBC1615771.1"/>
    </source>
</evidence>
<name>A0A099W6X3_9LIST</name>
<dbReference type="Proteomes" id="UP000548082">
    <property type="component" value="Unassembled WGS sequence"/>
</dbReference>
<evidence type="ECO:0000313" key="25">
    <source>
        <dbReference type="EMBL" id="MBC2372611.1"/>
    </source>
</evidence>
<evidence type="ECO:0000313" key="5">
    <source>
        <dbReference type="EMBL" id="MBC1315559.1"/>
    </source>
</evidence>
<dbReference type="Proteomes" id="UP000565628">
    <property type="component" value="Unassembled WGS sequence"/>
</dbReference>
<evidence type="ECO:0000313" key="37">
    <source>
        <dbReference type="Proteomes" id="UP000546244"/>
    </source>
</evidence>
<dbReference type="EMBL" id="JAAROV010000001">
    <property type="protein sequence ID" value="MBC1315559.1"/>
    <property type="molecule type" value="Genomic_DNA"/>
</dbReference>
<dbReference type="EMBL" id="JAARYD010000004">
    <property type="protein sequence ID" value="MBC2176973.1"/>
    <property type="molecule type" value="Genomic_DNA"/>
</dbReference>
<dbReference type="Proteomes" id="UP000546806">
    <property type="component" value="Unassembled WGS sequence"/>
</dbReference>
<evidence type="ECO:0000313" key="11">
    <source>
        <dbReference type="EMBL" id="MBC1564492.1"/>
    </source>
</evidence>
<dbReference type="EMBL" id="JAARPT010000001">
    <property type="protein sequence ID" value="MBC1400503.1"/>
    <property type="molecule type" value="Genomic_DNA"/>
</dbReference>
<evidence type="ECO:0000313" key="28">
    <source>
        <dbReference type="Proteomes" id="UP000529446"/>
    </source>
</evidence>
<evidence type="ECO:0000313" key="34">
    <source>
        <dbReference type="Proteomes" id="UP000543005"/>
    </source>
</evidence>
<dbReference type="EMBL" id="JNFA01000023">
    <property type="protein sequence ID" value="KGL40757.1"/>
    <property type="molecule type" value="Genomic_DNA"/>
</dbReference>
<dbReference type="EMBL" id="JAARRW010000001">
    <property type="protein sequence ID" value="MBC1560718.1"/>
    <property type="molecule type" value="Genomic_DNA"/>
</dbReference>
<evidence type="ECO:0000313" key="21">
    <source>
        <dbReference type="EMBL" id="MBC2242730.1"/>
    </source>
</evidence>
<dbReference type="EMBL" id="JAARUV010000001">
    <property type="protein sequence ID" value="MBC1777959.1"/>
    <property type="molecule type" value="Genomic_DNA"/>
</dbReference>
<evidence type="ECO:0000313" key="19">
    <source>
        <dbReference type="EMBL" id="MBC2176973.1"/>
    </source>
</evidence>
<evidence type="ECO:0000313" key="41">
    <source>
        <dbReference type="Proteomes" id="UP000550367"/>
    </source>
</evidence>
<dbReference type="SUPFAM" id="SSF47240">
    <property type="entry name" value="Ferritin-like"/>
    <property type="match status" value="1"/>
</dbReference>
<evidence type="ECO:0000313" key="44">
    <source>
        <dbReference type="Proteomes" id="UP000574104"/>
    </source>
</evidence>
<evidence type="ECO:0000313" key="9">
    <source>
        <dbReference type="EMBL" id="MBC1490376.1"/>
    </source>
</evidence>
<dbReference type="eggNOG" id="COG0783">
    <property type="taxonomic scope" value="Bacteria"/>
</dbReference>
<dbReference type="GO" id="GO:0008199">
    <property type="term" value="F:ferric iron binding"/>
    <property type="evidence" value="ECO:0007669"/>
    <property type="project" value="InterPro"/>
</dbReference>
<evidence type="ECO:0000313" key="43">
    <source>
        <dbReference type="Proteomes" id="UP000565628"/>
    </source>
</evidence>
<evidence type="ECO:0000313" key="47">
    <source>
        <dbReference type="Proteomes" id="UP000591929"/>
    </source>
</evidence>
<evidence type="ECO:0000313" key="33">
    <source>
        <dbReference type="Proteomes" id="UP000541955"/>
    </source>
</evidence>
<dbReference type="PRINTS" id="PR01346">
    <property type="entry name" value="HELNAPAPROT"/>
</dbReference>
<dbReference type="Proteomes" id="UP000519573">
    <property type="component" value="Unassembled WGS sequence"/>
</dbReference>
<dbReference type="InterPro" id="IPR009078">
    <property type="entry name" value="Ferritin-like_SF"/>
</dbReference>
<evidence type="ECO:0000259" key="3">
    <source>
        <dbReference type="Pfam" id="PF00210"/>
    </source>
</evidence>
<evidence type="ECO:0000313" key="14">
    <source>
        <dbReference type="EMBL" id="MBC1792069.1"/>
    </source>
</evidence>
<dbReference type="EMBL" id="JAARWW010000004">
    <property type="protein sequence ID" value="MBC2003990.1"/>
    <property type="molecule type" value="Genomic_DNA"/>
</dbReference>
<evidence type="ECO:0000256" key="2">
    <source>
        <dbReference type="RuleBase" id="RU003875"/>
    </source>
</evidence>
<dbReference type="InterPro" id="IPR023188">
    <property type="entry name" value="DPS_DNA-bd_CS"/>
</dbReference>
<evidence type="ECO:0000313" key="31">
    <source>
        <dbReference type="Proteomes" id="UP000539064"/>
    </source>
</evidence>
<dbReference type="InterPro" id="IPR008331">
    <property type="entry name" value="Ferritin_DPS_dom"/>
</dbReference>
<evidence type="ECO:0000313" key="46">
    <source>
        <dbReference type="Proteomes" id="UP000586951"/>
    </source>
</evidence>
<evidence type="ECO:0000313" key="45">
    <source>
        <dbReference type="Proteomes" id="UP000585696"/>
    </source>
</evidence>
<dbReference type="STRING" id="1552123.EP57_09385"/>
<dbReference type="Proteomes" id="UP000591929">
    <property type="component" value="Unassembled WGS sequence"/>
</dbReference>
<dbReference type="PROSITE" id="PS00818">
    <property type="entry name" value="DPS_1"/>
    <property type="match status" value="1"/>
</dbReference>
<dbReference type="EMBL" id="JAARVG010000001">
    <property type="protein sequence ID" value="MBC1792069.1"/>
    <property type="molecule type" value="Genomic_DNA"/>
</dbReference>
<dbReference type="Proteomes" id="UP000541735">
    <property type="component" value="Unassembled WGS sequence"/>
</dbReference>
<dbReference type="EMBL" id="JAARMV010000002">
    <property type="protein sequence ID" value="MBC2372611.1"/>
    <property type="molecule type" value="Genomic_DNA"/>
</dbReference>
<dbReference type="PIRSF" id="PIRSF005900">
    <property type="entry name" value="Dps"/>
    <property type="match status" value="1"/>
</dbReference>
<dbReference type="InterPro" id="IPR002177">
    <property type="entry name" value="DPS_DNA-bd"/>
</dbReference>
<dbReference type="PANTHER" id="PTHR42932:SF1">
    <property type="entry name" value="GENERAL STRESS PROTEIN 20U"/>
    <property type="match status" value="1"/>
</dbReference>
<evidence type="ECO:0000313" key="22">
    <source>
        <dbReference type="EMBL" id="MBC2282868.1"/>
    </source>
</evidence>
<proteinExistence type="inferred from homology"/>
<dbReference type="EMBL" id="JAARSH010000003">
    <property type="protein sequence ID" value="MBC1615771.1"/>
    <property type="molecule type" value="Genomic_DNA"/>
</dbReference>
<dbReference type="AlphaFoldDB" id="A0A099W6X3"/>
<evidence type="ECO:0000313" key="13">
    <source>
        <dbReference type="EMBL" id="MBC1777959.1"/>
    </source>
</evidence>
<dbReference type="EMBL" id="JAARPL010000003">
    <property type="protein sequence ID" value="MBC1371663.1"/>
    <property type="molecule type" value="Genomic_DNA"/>
</dbReference>
<dbReference type="Proteomes" id="UP000546244">
    <property type="component" value="Unassembled WGS sequence"/>
</dbReference>
<dbReference type="EMBL" id="JAARZA010000001">
    <property type="protein sequence ID" value="MBC2239126.1"/>
    <property type="molecule type" value="Genomic_DNA"/>
</dbReference>
<evidence type="ECO:0000313" key="23">
    <source>
        <dbReference type="EMBL" id="MBC2291944.1"/>
    </source>
</evidence>
<dbReference type="Proteomes" id="UP000029844">
    <property type="component" value="Unassembled WGS sequence"/>
</dbReference>
<evidence type="ECO:0000313" key="35">
    <source>
        <dbReference type="Proteomes" id="UP000543379"/>
    </source>
</evidence>
<dbReference type="Proteomes" id="UP000533953">
    <property type="component" value="Unassembled WGS sequence"/>
</dbReference>
<feature type="domain" description="Ferritin/DPS" evidence="3">
    <location>
        <begin position="12"/>
        <end position="153"/>
    </location>
</feature>
<evidence type="ECO:0000313" key="10">
    <source>
        <dbReference type="EMBL" id="MBC1560718.1"/>
    </source>
</evidence>
<dbReference type="EMBL" id="JAARYY010000001">
    <property type="protein sequence ID" value="MBC2242730.1"/>
    <property type="molecule type" value="Genomic_DNA"/>
</dbReference>
<dbReference type="EMBL" id="JAASTX010000001">
    <property type="protein sequence ID" value="MBC1490376.1"/>
    <property type="molecule type" value="Genomic_DNA"/>
</dbReference>
<dbReference type="EMBL" id="JAARYH010000001">
    <property type="protein sequence ID" value="MBC2165348.1"/>
    <property type="molecule type" value="Genomic_DNA"/>
</dbReference>
<dbReference type="Proteomes" id="UP000543005">
    <property type="component" value="Unassembled WGS sequence"/>
</dbReference>
<dbReference type="GeneID" id="58717584"/>
<dbReference type="Proteomes" id="UP000550367">
    <property type="component" value="Unassembled WGS sequence"/>
</dbReference>
<dbReference type="Proteomes" id="UP000539064">
    <property type="component" value="Unassembled WGS sequence"/>
</dbReference>
<dbReference type="EMBL" id="JAAROL010000001">
    <property type="protein sequence ID" value="MBC1330710.1"/>
    <property type="molecule type" value="Genomic_DNA"/>
</dbReference>
<evidence type="ECO:0000313" key="8">
    <source>
        <dbReference type="EMBL" id="MBC1400503.1"/>
    </source>
</evidence>
<dbReference type="Proteomes" id="UP000586951">
    <property type="component" value="Unassembled WGS sequence"/>
</dbReference>
<comment type="similarity">
    <text evidence="1 2">Belongs to the Dps family.</text>
</comment>
<dbReference type="GO" id="GO:0016722">
    <property type="term" value="F:oxidoreductase activity, acting on metal ions"/>
    <property type="evidence" value="ECO:0007669"/>
    <property type="project" value="InterPro"/>
</dbReference>
<dbReference type="Proteomes" id="UP000547643">
    <property type="component" value="Unassembled WGS sequence"/>
</dbReference>
<dbReference type="EMBL" id="JAARRU010000001">
    <property type="protein sequence ID" value="MBC1564492.1"/>
    <property type="molecule type" value="Genomic_DNA"/>
</dbReference>
<dbReference type="Gene3D" id="1.20.1260.10">
    <property type="match status" value="1"/>
</dbReference>
<dbReference type="EMBL" id="JAARVD010000001">
    <property type="protein sequence ID" value="MBC1795321.1"/>
    <property type="molecule type" value="Genomic_DNA"/>
</dbReference>
<evidence type="ECO:0000313" key="29">
    <source>
        <dbReference type="Proteomes" id="UP000532866"/>
    </source>
</evidence>
<organism evidence="4 26">
    <name type="scientific">Listeria booriae</name>
    <dbReference type="NCBI Taxonomy" id="1552123"/>
    <lineage>
        <taxon>Bacteria</taxon>
        <taxon>Bacillati</taxon>
        <taxon>Bacillota</taxon>
        <taxon>Bacilli</taxon>
        <taxon>Bacillales</taxon>
        <taxon>Listeriaceae</taxon>
        <taxon>Listeria</taxon>
    </lineage>
</organism>
<dbReference type="Proteomes" id="UP000574104">
    <property type="component" value="Unassembled WGS sequence"/>
</dbReference>
<evidence type="ECO:0000256" key="1">
    <source>
        <dbReference type="ARBA" id="ARBA00009497"/>
    </source>
</evidence>
<evidence type="ECO:0000313" key="16">
    <source>
        <dbReference type="EMBL" id="MBC2003990.1"/>
    </source>
</evidence>
<evidence type="ECO:0000313" key="6">
    <source>
        <dbReference type="EMBL" id="MBC1330710.1"/>
    </source>
</evidence>
<gene>
    <name evidence="4" type="ORF">EP57_09385</name>
    <name evidence="6" type="ORF">HB759_01990</name>
    <name evidence="5" type="ORF">HB811_02130</name>
    <name evidence="8" type="ORF">HB836_02760</name>
    <name evidence="7" type="ORF">HB847_04710</name>
    <name evidence="10" type="ORF">HB902_01450</name>
    <name evidence="12" type="ORF">HB904_06205</name>
    <name evidence="11" type="ORF">HB907_03685</name>
    <name evidence="25" type="ORF">HBP98_11420</name>
    <name evidence="13" type="ORF">HCA46_03835</name>
    <name evidence="14" type="ORF">HCA52_01460</name>
    <name evidence="15" type="ORF">HCA55_01230</name>
    <name evidence="16" type="ORF">HCA78_09440</name>
    <name evidence="17" type="ORF">HCB06_11255</name>
    <name evidence="21" type="ORF">HCB25_01550</name>
    <name evidence="18" type="ORF">HCB26_02005</name>
    <name evidence="19" type="ORF">HCB27_10115</name>
    <name evidence="20" type="ORF">HCB35_01455</name>
    <name evidence="22" type="ORF">HCB69_00585</name>
    <name evidence="23" type="ORF">HCC36_01765</name>
    <name evidence="9" type="ORF">HCI99_00890</name>
    <name evidence="24" type="ORF">HCJ81_03580</name>
</gene>
<reference evidence="27 28" key="2">
    <citation type="submission" date="2020-03" db="EMBL/GenBank/DDBJ databases">
        <title>Soil Listeria distribution.</title>
        <authorList>
            <person name="Liao J."/>
            <person name="Wiedmann M."/>
        </authorList>
    </citation>
    <scope>NUCLEOTIDE SEQUENCE [LARGE SCALE GENOMIC DNA]</scope>
    <source>
        <strain evidence="24 43">FSL L7-0039</strain>
        <strain evidence="23 34">FSL L7-0051</strain>
        <strain evidence="22 45">FSL L7-0054</strain>
        <strain evidence="20 42">FSL L7-0149</strain>
        <strain evidence="21 41">FSL L7-0153</strain>
        <strain evidence="18 27">FSL L7-0245</strain>
        <strain evidence="19 32">FSL L7-0259</strain>
        <strain evidence="17 28">FSL L7-0360</strain>
        <strain evidence="16 38">FSL L7-0435</strain>
        <strain evidence="14 31">FSL L7-0978</strain>
        <strain evidence="15 40">FSL L7-0990</strain>
        <strain evidence="13 39">FSL L7-1017</strain>
        <strain evidence="12 44">FSL L7-1299</strain>
        <strain evidence="10 33">FSL L7-1387</strain>
        <strain evidence="11 46">FSL L7-1427</strain>
        <strain evidence="9 30">FSL L7-1547</strain>
        <strain evidence="8 36">FSL L7-1658</strain>
        <strain evidence="7 47">FSL L7-1681</strain>
        <strain evidence="5 35">FSL L7-1816</strain>
        <strain evidence="6 29">FSL L7-1833</strain>
        <strain evidence="25 37">FSL L7-1850</strain>
    </source>
</reference>
<evidence type="ECO:0000313" key="17">
    <source>
        <dbReference type="EMBL" id="MBC2117193.1"/>
    </source>
</evidence>
<dbReference type="Pfam" id="PF00210">
    <property type="entry name" value="Ferritin"/>
    <property type="match status" value="1"/>
</dbReference>
<evidence type="ECO:0000313" key="26">
    <source>
        <dbReference type="Proteomes" id="UP000029844"/>
    </source>
</evidence>
<reference evidence="4 26" key="1">
    <citation type="submission" date="2014-05" db="EMBL/GenBank/DDBJ databases">
        <title>Novel Listeriaceae from food processing environments.</title>
        <authorList>
            <person name="den Bakker H.C."/>
        </authorList>
    </citation>
    <scope>NUCLEOTIDE SEQUENCE [LARGE SCALE GENOMIC DNA]</scope>
    <source>
        <strain evidence="4 26">FSL A5-0281</strain>
    </source>
</reference>
<evidence type="ECO:0000313" key="15">
    <source>
        <dbReference type="EMBL" id="MBC1795321.1"/>
    </source>
</evidence>
<dbReference type="EMBL" id="JAARZS010000001">
    <property type="protein sequence ID" value="MBC2282868.1"/>
    <property type="molecule type" value="Genomic_DNA"/>
</dbReference>
<dbReference type="EMBL" id="JAARXI010000006">
    <property type="protein sequence ID" value="MBC2117193.1"/>
    <property type="molecule type" value="Genomic_DNA"/>
</dbReference>
<evidence type="ECO:0000313" key="36">
    <source>
        <dbReference type="Proteomes" id="UP000544413"/>
    </source>
</evidence>
<dbReference type="Proteomes" id="UP000544413">
    <property type="component" value="Unassembled WGS sequence"/>
</dbReference>